<keyword evidence="3" id="KW-1185">Reference proteome</keyword>
<gene>
    <name evidence="2" type="ORF">DPMN_087474</name>
</gene>
<evidence type="ECO:0000256" key="1">
    <source>
        <dbReference type="SAM" id="MobiDB-lite"/>
    </source>
</evidence>
<dbReference type="Proteomes" id="UP000828390">
    <property type="component" value="Unassembled WGS sequence"/>
</dbReference>
<accession>A0A9D4KT18</accession>
<organism evidence="2 3">
    <name type="scientific">Dreissena polymorpha</name>
    <name type="common">Zebra mussel</name>
    <name type="synonym">Mytilus polymorpha</name>
    <dbReference type="NCBI Taxonomy" id="45954"/>
    <lineage>
        <taxon>Eukaryota</taxon>
        <taxon>Metazoa</taxon>
        <taxon>Spiralia</taxon>
        <taxon>Lophotrochozoa</taxon>
        <taxon>Mollusca</taxon>
        <taxon>Bivalvia</taxon>
        <taxon>Autobranchia</taxon>
        <taxon>Heteroconchia</taxon>
        <taxon>Euheterodonta</taxon>
        <taxon>Imparidentia</taxon>
        <taxon>Neoheterodontei</taxon>
        <taxon>Myida</taxon>
        <taxon>Dreissenoidea</taxon>
        <taxon>Dreissenidae</taxon>
        <taxon>Dreissena</taxon>
    </lineage>
</organism>
<name>A0A9D4KT18_DREPO</name>
<evidence type="ECO:0000313" key="2">
    <source>
        <dbReference type="EMBL" id="KAH3845199.1"/>
    </source>
</evidence>
<sequence>MYSSVSKDNHAEAITRRIFKHDLQRHSSDMSTNFLRLSLTNGVREMLEQLRKSVVKKVQKLAREVLIHMNDEGRSSQEHMTEDDEDVPTMPMDSAAGEFTSITGLTLRGE</sequence>
<protein>
    <submittedName>
        <fullName evidence="2">Uncharacterized protein</fullName>
    </submittedName>
</protein>
<dbReference type="AlphaFoldDB" id="A0A9D4KT18"/>
<reference evidence="2" key="2">
    <citation type="submission" date="2020-11" db="EMBL/GenBank/DDBJ databases">
        <authorList>
            <person name="McCartney M.A."/>
            <person name="Auch B."/>
            <person name="Kono T."/>
            <person name="Mallez S."/>
            <person name="Becker A."/>
            <person name="Gohl D.M."/>
            <person name="Silverstein K.A.T."/>
            <person name="Koren S."/>
            <person name="Bechman K.B."/>
            <person name="Herman A."/>
            <person name="Abrahante J.E."/>
            <person name="Garbe J."/>
        </authorList>
    </citation>
    <scope>NUCLEOTIDE SEQUENCE</scope>
    <source>
        <strain evidence="2">Duluth1</strain>
        <tissue evidence="2">Whole animal</tissue>
    </source>
</reference>
<proteinExistence type="predicted"/>
<evidence type="ECO:0000313" key="3">
    <source>
        <dbReference type="Proteomes" id="UP000828390"/>
    </source>
</evidence>
<feature type="region of interest" description="Disordered" evidence="1">
    <location>
        <begin position="69"/>
        <end position="110"/>
    </location>
</feature>
<comment type="caution">
    <text evidence="2">The sequence shown here is derived from an EMBL/GenBank/DDBJ whole genome shotgun (WGS) entry which is preliminary data.</text>
</comment>
<dbReference type="EMBL" id="JAIWYP010000003">
    <property type="protein sequence ID" value="KAH3845199.1"/>
    <property type="molecule type" value="Genomic_DNA"/>
</dbReference>
<feature type="compositionally biased region" description="Basic and acidic residues" evidence="1">
    <location>
        <begin position="69"/>
        <end position="80"/>
    </location>
</feature>
<reference evidence="2" key="1">
    <citation type="journal article" date="2019" name="bioRxiv">
        <title>The Genome of the Zebra Mussel, Dreissena polymorpha: A Resource for Invasive Species Research.</title>
        <authorList>
            <person name="McCartney M.A."/>
            <person name="Auch B."/>
            <person name="Kono T."/>
            <person name="Mallez S."/>
            <person name="Zhang Y."/>
            <person name="Obille A."/>
            <person name="Becker A."/>
            <person name="Abrahante J.E."/>
            <person name="Garbe J."/>
            <person name="Badalamenti J.P."/>
            <person name="Herman A."/>
            <person name="Mangelson H."/>
            <person name="Liachko I."/>
            <person name="Sullivan S."/>
            <person name="Sone E.D."/>
            <person name="Koren S."/>
            <person name="Silverstein K.A.T."/>
            <person name="Beckman K.B."/>
            <person name="Gohl D.M."/>
        </authorList>
    </citation>
    <scope>NUCLEOTIDE SEQUENCE</scope>
    <source>
        <strain evidence="2">Duluth1</strain>
        <tissue evidence="2">Whole animal</tissue>
    </source>
</reference>